<evidence type="ECO:0000256" key="1">
    <source>
        <dbReference type="SAM" id="Phobius"/>
    </source>
</evidence>
<comment type="caution">
    <text evidence="2">The sequence shown here is derived from an EMBL/GenBank/DDBJ whole genome shotgun (WGS) entry which is preliminary data.</text>
</comment>
<reference evidence="2" key="1">
    <citation type="submission" date="2022-10" db="EMBL/GenBank/DDBJ databases">
        <title>WGS of marine actinomycetes from Thailand.</title>
        <authorList>
            <person name="Thawai C."/>
        </authorList>
    </citation>
    <scope>NUCLEOTIDE SEQUENCE</scope>
    <source>
        <strain evidence="2">SW21</strain>
    </source>
</reference>
<keyword evidence="3" id="KW-1185">Reference proteome</keyword>
<organism evidence="2 3">
    <name type="scientific">Gordonia aquimaris</name>
    <dbReference type="NCBI Taxonomy" id="2984863"/>
    <lineage>
        <taxon>Bacteria</taxon>
        <taxon>Bacillati</taxon>
        <taxon>Actinomycetota</taxon>
        <taxon>Actinomycetes</taxon>
        <taxon>Mycobacteriales</taxon>
        <taxon>Gordoniaceae</taxon>
        <taxon>Gordonia</taxon>
    </lineage>
</organism>
<sequence>MQETFAMLITIIIVGAIVAVLVYFFQPSIDFARHEQRQVIAARERTQRRVERRERRVAAAAARASAPPSRSQAHRRSHAWVFDFATQLRSFI</sequence>
<evidence type="ECO:0000313" key="3">
    <source>
        <dbReference type="Proteomes" id="UP001143347"/>
    </source>
</evidence>
<keyword evidence="1" id="KW-0472">Membrane</keyword>
<dbReference type="Proteomes" id="UP001143347">
    <property type="component" value="Unassembled WGS sequence"/>
</dbReference>
<evidence type="ECO:0000313" key="2">
    <source>
        <dbReference type="EMBL" id="MCX2966966.1"/>
    </source>
</evidence>
<dbReference type="EMBL" id="JAPKFM010000037">
    <property type="protein sequence ID" value="MCX2966966.1"/>
    <property type="molecule type" value="Genomic_DNA"/>
</dbReference>
<dbReference type="AlphaFoldDB" id="A0A9X3D8Z8"/>
<dbReference type="RefSeq" id="WP_266063681.1">
    <property type="nucleotide sequence ID" value="NZ_JAPKFM010000037.1"/>
</dbReference>
<keyword evidence="1" id="KW-0812">Transmembrane</keyword>
<name>A0A9X3D8Z8_9ACTN</name>
<protein>
    <submittedName>
        <fullName evidence="2">Uncharacterized protein</fullName>
    </submittedName>
</protein>
<feature type="transmembrane region" description="Helical" evidence="1">
    <location>
        <begin position="6"/>
        <end position="25"/>
    </location>
</feature>
<gene>
    <name evidence="2" type="ORF">OSB52_23095</name>
</gene>
<accession>A0A9X3D8Z8</accession>
<keyword evidence="1" id="KW-1133">Transmembrane helix</keyword>
<proteinExistence type="predicted"/>